<keyword evidence="23" id="KW-1185">Reference proteome</keyword>
<evidence type="ECO:0000256" key="8">
    <source>
        <dbReference type="ARBA" id="ARBA00022857"/>
    </source>
</evidence>
<feature type="binding site" evidence="17">
    <location>
        <position position="437"/>
    </location>
    <ligand>
        <name>AMP</name>
        <dbReference type="ChEBI" id="CHEBI:456215"/>
    </ligand>
</feature>
<comment type="function">
    <text evidence="14 19">Bifunctional enzyme that catalyzes the epimerization of the S- and R-forms of NAD(P)HX and the dehydration of the S-form of NAD(P)HX at the expense of ADP, which is converted to AMP. This allows the repair of both epimers of NAD(P)HX, a damaged form of NAD(P)H that is a result of enzymatic or heat-dependent hydration.</text>
</comment>
<dbReference type="InterPro" id="IPR004443">
    <property type="entry name" value="YjeF_N_dom"/>
</dbReference>
<dbReference type="SUPFAM" id="SSF64153">
    <property type="entry name" value="YjeF N-terminal domain-like"/>
    <property type="match status" value="1"/>
</dbReference>
<feature type="domain" description="YjeF N-terminal" evidence="21">
    <location>
        <begin position="9"/>
        <end position="214"/>
    </location>
</feature>
<evidence type="ECO:0000256" key="4">
    <source>
        <dbReference type="ARBA" id="ARBA00009524"/>
    </source>
</evidence>
<comment type="cofactor">
    <cofactor evidence="17">
        <name>Mg(2+)</name>
        <dbReference type="ChEBI" id="CHEBI:18420"/>
    </cofactor>
</comment>
<evidence type="ECO:0000256" key="1">
    <source>
        <dbReference type="ARBA" id="ARBA00000013"/>
    </source>
</evidence>
<comment type="similarity">
    <text evidence="4 19">In the C-terminal section; belongs to the NnrD/CARKD family.</text>
</comment>
<evidence type="ECO:0000256" key="12">
    <source>
        <dbReference type="ARBA" id="ARBA00023239"/>
    </source>
</evidence>
<keyword evidence="12 17" id="KW-0456">Lyase</keyword>
<dbReference type="Proteomes" id="UP001501508">
    <property type="component" value="Unassembled WGS sequence"/>
</dbReference>
<keyword evidence="10 17" id="KW-0520">NAD</keyword>
<dbReference type="CDD" id="cd01171">
    <property type="entry name" value="YXKO-related"/>
    <property type="match status" value="1"/>
</dbReference>
<evidence type="ECO:0000256" key="13">
    <source>
        <dbReference type="ARBA" id="ARBA00023268"/>
    </source>
</evidence>
<dbReference type="HAMAP" id="MF_01966">
    <property type="entry name" value="NADHX_epimerase"/>
    <property type="match status" value="1"/>
</dbReference>
<feature type="binding site" evidence="17">
    <location>
        <begin position="408"/>
        <end position="412"/>
    </location>
    <ligand>
        <name>AMP</name>
        <dbReference type="ChEBI" id="CHEBI:456215"/>
    </ligand>
</feature>
<dbReference type="NCBIfam" id="TIGR00196">
    <property type="entry name" value="yjeF_cterm"/>
    <property type="match status" value="1"/>
</dbReference>
<comment type="catalytic activity">
    <reaction evidence="2 18 19">
        <text>(6R)-NADPHX = (6S)-NADPHX</text>
        <dbReference type="Rhea" id="RHEA:32227"/>
        <dbReference type="ChEBI" id="CHEBI:64076"/>
        <dbReference type="ChEBI" id="CHEBI:64077"/>
        <dbReference type="EC" id="5.1.99.6"/>
    </reaction>
</comment>
<evidence type="ECO:0000256" key="3">
    <source>
        <dbReference type="ARBA" id="ARBA00006001"/>
    </source>
</evidence>
<evidence type="ECO:0000259" key="21">
    <source>
        <dbReference type="PROSITE" id="PS51385"/>
    </source>
</evidence>
<dbReference type="PROSITE" id="PS51385">
    <property type="entry name" value="YJEF_N"/>
    <property type="match status" value="1"/>
</dbReference>
<feature type="binding site" evidence="18">
    <location>
        <begin position="57"/>
        <end position="61"/>
    </location>
    <ligand>
        <name>(6S)-NADPHX</name>
        <dbReference type="ChEBI" id="CHEBI:64076"/>
    </ligand>
</feature>
<keyword evidence="13" id="KW-0511">Multifunctional enzyme</keyword>
<gene>
    <name evidence="17" type="primary">nnrD</name>
    <name evidence="18" type="synonym">nnrE</name>
    <name evidence="22" type="ORF">GCM10023091_01740</name>
</gene>
<dbReference type="InterPro" id="IPR036652">
    <property type="entry name" value="YjeF_N_dom_sf"/>
</dbReference>
<evidence type="ECO:0000256" key="9">
    <source>
        <dbReference type="ARBA" id="ARBA00022958"/>
    </source>
</evidence>
<dbReference type="HAMAP" id="MF_01965">
    <property type="entry name" value="NADHX_dehydratase"/>
    <property type="match status" value="1"/>
</dbReference>
<dbReference type="PROSITE" id="PS01050">
    <property type="entry name" value="YJEF_C_2"/>
    <property type="match status" value="1"/>
</dbReference>
<feature type="binding site" evidence="18">
    <location>
        <position position="123"/>
    </location>
    <ligand>
        <name>K(+)</name>
        <dbReference type="ChEBI" id="CHEBI:29103"/>
    </ligand>
</feature>
<comment type="caution">
    <text evidence="18">Lacks conserved residue(s) required for the propagation of feature annotation.</text>
</comment>
<feature type="binding site" evidence="18">
    <location>
        <position position="156"/>
    </location>
    <ligand>
        <name>(6S)-NADPHX</name>
        <dbReference type="ChEBI" id="CHEBI:64076"/>
    </ligand>
</feature>
<dbReference type="InterPro" id="IPR029056">
    <property type="entry name" value="Ribokinase-like"/>
</dbReference>
<evidence type="ECO:0000259" key="20">
    <source>
        <dbReference type="PROSITE" id="PS51383"/>
    </source>
</evidence>
<comment type="cofactor">
    <cofactor evidence="18 19">
        <name>K(+)</name>
        <dbReference type="ChEBI" id="CHEBI:29103"/>
    </cofactor>
    <text evidence="18 19">Binds 1 potassium ion per subunit.</text>
</comment>
<dbReference type="Pfam" id="PF01256">
    <property type="entry name" value="Carb_kinase"/>
    <property type="match status" value="1"/>
</dbReference>
<evidence type="ECO:0000256" key="14">
    <source>
        <dbReference type="ARBA" id="ARBA00025153"/>
    </source>
</evidence>
<proteinExistence type="inferred from homology"/>
<dbReference type="PANTHER" id="PTHR12592:SF0">
    <property type="entry name" value="ATP-DEPENDENT (S)-NAD(P)H-HYDRATE DEHYDRATASE"/>
    <property type="match status" value="1"/>
</dbReference>
<dbReference type="Pfam" id="PF03853">
    <property type="entry name" value="YjeF_N"/>
    <property type="match status" value="1"/>
</dbReference>
<dbReference type="SUPFAM" id="SSF53613">
    <property type="entry name" value="Ribokinase-like"/>
    <property type="match status" value="1"/>
</dbReference>
<evidence type="ECO:0000256" key="5">
    <source>
        <dbReference type="ARBA" id="ARBA00022723"/>
    </source>
</evidence>
<keyword evidence="6 17" id="KW-0547">Nucleotide-binding</keyword>
<feature type="domain" description="YjeF C-terminal" evidence="20">
    <location>
        <begin position="224"/>
        <end position="494"/>
    </location>
</feature>
<comment type="similarity">
    <text evidence="18">Belongs to the NnrE/AIBP family.</text>
</comment>
<feature type="binding site" evidence="17">
    <location>
        <position position="259"/>
    </location>
    <ligand>
        <name>(6S)-NADPHX</name>
        <dbReference type="ChEBI" id="CHEBI:64076"/>
    </ligand>
</feature>
<evidence type="ECO:0000256" key="15">
    <source>
        <dbReference type="ARBA" id="ARBA00048238"/>
    </source>
</evidence>
<evidence type="ECO:0000256" key="19">
    <source>
        <dbReference type="PIRNR" id="PIRNR017184"/>
    </source>
</evidence>
<dbReference type="Gene3D" id="3.40.1190.20">
    <property type="match status" value="1"/>
</dbReference>
<feature type="binding site" evidence="18">
    <location>
        <begin position="127"/>
        <end position="133"/>
    </location>
    <ligand>
        <name>(6S)-NADPHX</name>
        <dbReference type="ChEBI" id="CHEBI:64076"/>
    </ligand>
</feature>
<keyword evidence="11 18" id="KW-0413">Isomerase</keyword>
<comment type="similarity">
    <text evidence="17">Belongs to the NnrD/CARKD family.</text>
</comment>
<reference evidence="23" key="1">
    <citation type="journal article" date="2019" name="Int. J. Syst. Evol. Microbiol.">
        <title>The Global Catalogue of Microorganisms (GCM) 10K type strain sequencing project: providing services to taxonomists for standard genome sequencing and annotation.</title>
        <authorList>
            <consortium name="The Broad Institute Genomics Platform"/>
            <consortium name="The Broad Institute Genome Sequencing Center for Infectious Disease"/>
            <person name="Wu L."/>
            <person name="Ma J."/>
        </authorList>
    </citation>
    <scope>NUCLEOTIDE SEQUENCE [LARGE SCALE GENOMIC DNA]</scope>
    <source>
        <strain evidence="23">JCM 31920</strain>
    </source>
</reference>
<keyword evidence="7 17" id="KW-0067">ATP-binding</keyword>
<dbReference type="InterPro" id="IPR000631">
    <property type="entry name" value="CARKD"/>
</dbReference>
<feature type="binding site" evidence="17">
    <location>
        <position position="322"/>
    </location>
    <ligand>
        <name>(6S)-NADPHX</name>
        <dbReference type="ChEBI" id="CHEBI:64076"/>
    </ligand>
</feature>
<comment type="subunit">
    <text evidence="17">Homotetramer.</text>
</comment>
<evidence type="ECO:0000256" key="11">
    <source>
        <dbReference type="ARBA" id="ARBA00023235"/>
    </source>
</evidence>
<feature type="binding site" evidence="18">
    <location>
        <position position="159"/>
    </location>
    <ligand>
        <name>K(+)</name>
        <dbReference type="ChEBI" id="CHEBI:29103"/>
    </ligand>
</feature>
<dbReference type="EC" id="4.2.1.136" evidence="19"/>
<evidence type="ECO:0000256" key="18">
    <source>
        <dbReference type="HAMAP-Rule" id="MF_01966"/>
    </source>
</evidence>
<name>A0ABP8LMV2_9BACT</name>
<comment type="similarity">
    <text evidence="3 19">In the N-terminal section; belongs to the NnrE/AIBP family.</text>
</comment>
<evidence type="ECO:0000313" key="22">
    <source>
        <dbReference type="EMBL" id="GAA4431282.1"/>
    </source>
</evidence>
<evidence type="ECO:0000256" key="6">
    <source>
        <dbReference type="ARBA" id="ARBA00022741"/>
    </source>
</evidence>
<comment type="catalytic activity">
    <reaction evidence="1 18 19">
        <text>(6R)-NADHX = (6S)-NADHX</text>
        <dbReference type="Rhea" id="RHEA:32215"/>
        <dbReference type="ChEBI" id="CHEBI:64074"/>
        <dbReference type="ChEBI" id="CHEBI:64075"/>
        <dbReference type="EC" id="5.1.99.6"/>
    </reaction>
</comment>
<dbReference type="Gene3D" id="3.40.50.10260">
    <property type="entry name" value="YjeF N-terminal domain"/>
    <property type="match status" value="1"/>
</dbReference>
<feature type="binding site" evidence="17">
    <location>
        <position position="438"/>
    </location>
    <ligand>
        <name>(6S)-NADPHX</name>
        <dbReference type="ChEBI" id="CHEBI:64076"/>
    </ligand>
</feature>
<organism evidence="22 23">
    <name type="scientific">Ravibacter arvi</name>
    <dbReference type="NCBI Taxonomy" id="2051041"/>
    <lineage>
        <taxon>Bacteria</taxon>
        <taxon>Pseudomonadati</taxon>
        <taxon>Bacteroidota</taxon>
        <taxon>Cytophagia</taxon>
        <taxon>Cytophagales</taxon>
        <taxon>Spirosomataceae</taxon>
        <taxon>Ravibacter</taxon>
    </lineage>
</organism>
<evidence type="ECO:0000256" key="16">
    <source>
        <dbReference type="ARBA" id="ARBA00049209"/>
    </source>
</evidence>
<comment type="function">
    <text evidence="18">Catalyzes the epimerization of the S- and R-forms of NAD(P)HX, a damaged form of NAD(P)H that is a result of enzymatic or heat-dependent hydration. This is a prerequisite for the S-specific NAD(P)H-hydrate dehydratase to allow the repair of both epimers of NAD(P)HX.</text>
</comment>
<evidence type="ECO:0000256" key="10">
    <source>
        <dbReference type="ARBA" id="ARBA00023027"/>
    </source>
</evidence>
<evidence type="ECO:0000256" key="17">
    <source>
        <dbReference type="HAMAP-Rule" id="MF_01965"/>
    </source>
</evidence>
<dbReference type="EC" id="5.1.99.6" evidence="19"/>
<dbReference type="InterPro" id="IPR030677">
    <property type="entry name" value="Nnr"/>
</dbReference>
<dbReference type="EMBL" id="BAABEY010000001">
    <property type="protein sequence ID" value="GAA4431282.1"/>
    <property type="molecule type" value="Genomic_DNA"/>
</dbReference>
<comment type="function">
    <text evidence="17">Catalyzes the dehydration of the S-form of NAD(P)HX at the expense of ADP, which is converted to AMP. Together with NAD(P)HX epimerase, which catalyzes the epimerization of the S- and R-forms, the enzyme allows the repair of both epimers of NAD(P)HX, a damaged form of NAD(P)H that is a result of enzymatic or heat-dependent hydration.</text>
</comment>
<comment type="catalytic activity">
    <reaction evidence="15 17 19">
        <text>(6S)-NADHX + ADP = AMP + phosphate + NADH + H(+)</text>
        <dbReference type="Rhea" id="RHEA:32223"/>
        <dbReference type="ChEBI" id="CHEBI:15378"/>
        <dbReference type="ChEBI" id="CHEBI:43474"/>
        <dbReference type="ChEBI" id="CHEBI:57945"/>
        <dbReference type="ChEBI" id="CHEBI:64074"/>
        <dbReference type="ChEBI" id="CHEBI:456215"/>
        <dbReference type="ChEBI" id="CHEBI:456216"/>
        <dbReference type="EC" id="4.2.1.136"/>
    </reaction>
</comment>
<dbReference type="NCBIfam" id="TIGR00197">
    <property type="entry name" value="yjeF_nterm"/>
    <property type="match status" value="1"/>
</dbReference>
<accession>A0ABP8LMV2</accession>
<comment type="caution">
    <text evidence="22">The sequence shown here is derived from an EMBL/GenBank/DDBJ whole genome shotgun (WGS) entry which is preliminary data.</text>
</comment>
<comment type="catalytic activity">
    <reaction evidence="16 17 19">
        <text>(6S)-NADPHX + ADP = AMP + phosphate + NADPH + H(+)</text>
        <dbReference type="Rhea" id="RHEA:32235"/>
        <dbReference type="ChEBI" id="CHEBI:15378"/>
        <dbReference type="ChEBI" id="CHEBI:43474"/>
        <dbReference type="ChEBI" id="CHEBI:57783"/>
        <dbReference type="ChEBI" id="CHEBI:64076"/>
        <dbReference type="ChEBI" id="CHEBI:456215"/>
        <dbReference type="ChEBI" id="CHEBI:456216"/>
        <dbReference type="EC" id="4.2.1.136"/>
    </reaction>
</comment>
<dbReference type="PANTHER" id="PTHR12592">
    <property type="entry name" value="ATP-DEPENDENT (S)-NAD(P)H-HYDRATE DEHYDRATASE FAMILY MEMBER"/>
    <property type="match status" value="1"/>
</dbReference>
<evidence type="ECO:0000313" key="23">
    <source>
        <dbReference type="Proteomes" id="UP001501508"/>
    </source>
</evidence>
<keyword evidence="9 18" id="KW-0630">Potassium</keyword>
<evidence type="ECO:0000256" key="2">
    <source>
        <dbReference type="ARBA" id="ARBA00000909"/>
    </source>
</evidence>
<evidence type="ECO:0000256" key="7">
    <source>
        <dbReference type="ARBA" id="ARBA00022840"/>
    </source>
</evidence>
<dbReference type="PIRSF" id="PIRSF017184">
    <property type="entry name" value="Nnr"/>
    <property type="match status" value="1"/>
</dbReference>
<protein>
    <recommendedName>
        <fullName evidence="19">Bifunctional NAD(P)H-hydrate repair enzyme</fullName>
    </recommendedName>
    <alternativeName>
        <fullName evidence="19">Nicotinamide nucleotide repair protein</fullName>
    </alternativeName>
    <domain>
        <recommendedName>
            <fullName evidence="19">ADP-dependent (S)-NAD(P)H-hydrate dehydratase</fullName>
            <ecNumber evidence="19">4.2.1.136</ecNumber>
        </recommendedName>
        <alternativeName>
            <fullName evidence="19">ADP-dependent NAD(P)HX dehydratase</fullName>
        </alternativeName>
    </domain>
    <domain>
        <recommendedName>
            <fullName evidence="19">NAD(P)H-hydrate epimerase</fullName>
            <ecNumber evidence="19">5.1.99.6</ecNumber>
        </recommendedName>
    </domain>
</protein>
<keyword evidence="5 18" id="KW-0479">Metal-binding</keyword>
<feature type="binding site" evidence="18">
    <location>
        <position position="58"/>
    </location>
    <ligand>
        <name>K(+)</name>
        <dbReference type="ChEBI" id="CHEBI:29103"/>
    </ligand>
</feature>
<dbReference type="InterPro" id="IPR017953">
    <property type="entry name" value="Carbohydrate_kinase_pred_CS"/>
</dbReference>
<dbReference type="RefSeq" id="WP_345026098.1">
    <property type="nucleotide sequence ID" value="NZ_BAABEY010000001.1"/>
</dbReference>
<feature type="binding site" evidence="17">
    <location>
        <position position="373"/>
    </location>
    <ligand>
        <name>(6S)-NADPHX</name>
        <dbReference type="ChEBI" id="CHEBI:64076"/>
    </ligand>
</feature>
<keyword evidence="8 17" id="KW-0521">NADP</keyword>
<sequence>MKILSSKQVRALDAYTISNEPVSSWQLMERASRAFVQCLLSKFEEVPHFHIFCGKGNNGGDGLAIARILAERGHPVSVYVVEYREGGTPDFLENLVKVGRHLKPKFVFSEEDLTWPEHGVIIDALLGTGLSKPVEGLLAAVILRINATRLPVVSVDIASGLSADRINPAGDVIVRPDCTVSFQLPKLCFMLPECAPYVGEWQVIDIGILEEGIERQYSDFFLTTRENLPHLIKKRGKYSHKGTFGHALLVAGSYGRMGAAMLSARACLRSGVGLLTAYVPRCGYQVLQTGAPETMVLTDPDDEVLTSIPDARQYSAIGVGPGIGTDERTYYAFQMLLSNFSAPMVLDADALNLLAQYPELMKMLPENTILTPHPREFQRLAGKTANSLEAIGVARDLAEKYKIIFCLKGAHTAVVLPDRRVYFNPTGNPGMATGGTGDVLTGIIVALLAQGYAPDIAARLGVFKHGEAGDRAAAIRSEAAVIASDLIENLRWGK</sequence>
<dbReference type="PROSITE" id="PS51383">
    <property type="entry name" value="YJEF_C_3"/>
    <property type="match status" value="1"/>
</dbReference>